<evidence type="ECO:0000256" key="3">
    <source>
        <dbReference type="ARBA" id="ARBA00022614"/>
    </source>
</evidence>
<dbReference type="AlphaFoldDB" id="A0AAW1NTU0"/>
<reference evidence="12 13" key="1">
    <citation type="journal article" date="2024" name="Nat. Commun.">
        <title>Phylogenomics reveals the evolutionary origins of lichenization in chlorophyte algae.</title>
        <authorList>
            <person name="Puginier C."/>
            <person name="Libourel C."/>
            <person name="Otte J."/>
            <person name="Skaloud P."/>
            <person name="Haon M."/>
            <person name="Grisel S."/>
            <person name="Petersen M."/>
            <person name="Berrin J.G."/>
            <person name="Delaux P.M."/>
            <person name="Dal Grande F."/>
            <person name="Keller J."/>
        </authorList>
    </citation>
    <scope>NUCLEOTIDE SEQUENCE [LARGE SCALE GENOMIC DNA]</scope>
    <source>
        <strain evidence="12 13">SAG 2036</strain>
    </source>
</reference>
<evidence type="ECO:0000313" key="13">
    <source>
        <dbReference type="Proteomes" id="UP001465755"/>
    </source>
</evidence>
<dbReference type="Pfam" id="PF12799">
    <property type="entry name" value="LRR_4"/>
    <property type="match status" value="1"/>
</dbReference>
<keyword evidence="2" id="KW-0963">Cytoplasm</keyword>
<keyword evidence="5" id="KW-0677">Repeat</keyword>
<dbReference type="SUPFAM" id="SSF52058">
    <property type="entry name" value="L domain-like"/>
    <property type="match status" value="1"/>
</dbReference>
<evidence type="ECO:0000256" key="9">
    <source>
        <dbReference type="ARBA" id="ARBA00023273"/>
    </source>
</evidence>
<dbReference type="GO" id="GO:0005930">
    <property type="term" value="C:axoneme"/>
    <property type="evidence" value="ECO:0007669"/>
    <property type="project" value="UniProtKB-SubCell"/>
</dbReference>
<dbReference type="GO" id="GO:0030286">
    <property type="term" value="C:dynein complex"/>
    <property type="evidence" value="ECO:0007669"/>
    <property type="project" value="UniProtKB-KW"/>
</dbReference>
<name>A0AAW1NTU0_9CHLO</name>
<keyword evidence="7" id="KW-0505">Motor protein</keyword>
<dbReference type="PROSITE" id="PS51450">
    <property type="entry name" value="LRR"/>
    <property type="match status" value="4"/>
</dbReference>
<keyword evidence="6" id="KW-0243">Dynein</keyword>
<comment type="similarity">
    <text evidence="10">Belongs to the dynein light chain LC1-type family.</text>
</comment>
<dbReference type="InterPro" id="IPR032675">
    <property type="entry name" value="LRR_dom_sf"/>
</dbReference>
<sequence length="200" mass="21956">MAKVTTCREAIVNFEKSKSVVATEVEKVELNACCPPIERLDAVLGTLKNCKHLALSSNNIDKISSLAGLDKLEILSIGRNLLKKIENLDPVAATLTQLWISYNQIDKLMGVEKLNNLAVLYASNNKISSFDDIAALPKLTELKELLLAGNPLFKEYADKGETAQYRIEVLRRIPQLQKLDGAPVTPAEREAVKAAGIIKT</sequence>
<keyword evidence="13" id="KW-1185">Reference proteome</keyword>
<dbReference type="GO" id="GO:0005874">
    <property type="term" value="C:microtubule"/>
    <property type="evidence" value="ECO:0007669"/>
    <property type="project" value="UniProtKB-KW"/>
</dbReference>
<proteinExistence type="inferred from homology"/>
<comment type="caution">
    <text evidence="12">The sequence shown here is derived from an EMBL/GenBank/DDBJ whole genome shotgun (WGS) entry which is preliminary data.</text>
</comment>
<evidence type="ECO:0000256" key="11">
    <source>
        <dbReference type="ARBA" id="ARBA00049760"/>
    </source>
</evidence>
<evidence type="ECO:0000256" key="5">
    <source>
        <dbReference type="ARBA" id="ARBA00022737"/>
    </source>
</evidence>
<dbReference type="SMART" id="SM00365">
    <property type="entry name" value="LRR_SD22"/>
    <property type="match status" value="4"/>
</dbReference>
<dbReference type="Gene3D" id="3.80.10.10">
    <property type="entry name" value="Ribonuclease Inhibitor"/>
    <property type="match status" value="1"/>
</dbReference>
<evidence type="ECO:0000256" key="4">
    <source>
        <dbReference type="ARBA" id="ARBA00022701"/>
    </source>
</evidence>
<evidence type="ECO:0000256" key="1">
    <source>
        <dbReference type="ARBA" id="ARBA00004430"/>
    </source>
</evidence>
<dbReference type="PANTHER" id="PTHR15454">
    <property type="entry name" value="NISCHARIN RELATED"/>
    <property type="match status" value="1"/>
</dbReference>
<gene>
    <name evidence="12" type="ORF">WJX73_005750</name>
</gene>
<keyword evidence="8" id="KW-0206">Cytoskeleton</keyword>
<dbReference type="InterPro" id="IPR025875">
    <property type="entry name" value="Leu-rich_rpt_4"/>
</dbReference>
<keyword evidence="4" id="KW-0493">Microtubule</keyword>
<evidence type="ECO:0000256" key="2">
    <source>
        <dbReference type="ARBA" id="ARBA00022490"/>
    </source>
</evidence>
<dbReference type="Proteomes" id="UP001465755">
    <property type="component" value="Unassembled WGS sequence"/>
</dbReference>
<evidence type="ECO:0000256" key="10">
    <source>
        <dbReference type="ARBA" id="ARBA00049659"/>
    </source>
</evidence>
<keyword evidence="9" id="KW-0966">Cell projection</keyword>
<keyword evidence="3" id="KW-0433">Leucine-rich repeat</keyword>
<evidence type="ECO:0000256" key="6">
    <source>
        <dbReference type="ARBA" id="ARBA00023017"/>
    </source>
</evidence>
<organism evidence="12 13">
    <name type="scientific">Symbiochloris irregularis</name>
    <dbReference type="NCBI Taxonomy" id="706552"/>
    <lineage>
        <taxon>Eukaryota</taxon>
        <taxon>Viridiplantae</taxon>
        <taxon>Chlorophyta</taxon>
        <taxon>core chlorophytes</taxon>
        <taxon>Trebouxiophyceae</taxon>
        <taxon>Trebouxiales</taxon>
        <taxon>Trebouxiaceae</taxon>
        <taxon>Symbiochloris</taxon>
    </lineage>
</organism>
<evidence type="ECO:0000256" key="7">
    <source>
        <dbReference type="ARBA" id="ARBA00023175"/>
    </source>
</evidence>
<dbReference type="PANTHER" id="PTHR15454:SF73">
    <property type="entry name" value="DYNEIN AXONEMAL LIGHT CHAIN 1"/>
    <property type="match status" value="1"/>
</dbReference>
<protein>
    <recommendedName>
        <fullName evidence="11">Dynein axonemal light chain 1</fullName>
    </recommendedName>
</protein>
<dbReference type="EMBL" id="JALJOQ010000165">
    <property type="protein sequence ID" value="KAK9792269.1"/>
    <property type="molecule type" value="Genomic_DNA"/>
</dbReference>
<dbReference type="InterPro" id="IPR001611">
    <property type="entry name" value="Leu-rich_rpt"/>
</dbReference>
<comment type="subcellular location">
    <subcellularLocation>
        <location evidence="1">Cytoplasm</location>
        <location evidence="1">Cytoskeleton</location>
        <location evidence="1">Cilium axoneme</location>
    </subcellularLocation>
</comment>
<evidence type="ECO:0000313" key="12">
    <source>
        <dbReference type="EMBL" id="KAK9792269.1"/>
    </source>
</evidence>
<dbReference type="FunFam" id="3.80.10.10:FF:000049">
    <property type="entry name" value="Dynein light chain 1"/>
    <property type="match status" value="1"/>
</dbReference>
<evidence type="ECO:0000256" key="8">
    <source>
        <dbReference type="ARBA" id="ARBA00023212"/>
    </source>
</evidence>
<accession>A0AAW1NTU0</accession>